<evidence type="ECO:0000256" key="6">
    <source>
        <dbReference type="ARBA" id="ARBA00022617"/>
    </source>
</evidence>
<comment type="pathway">
    <text evidence="2 14 15">Porphyrin-containing compound metabolism; protoporphyrin-IX biosynthesis; protoporphyrin-IX from protoporphyrinogen-IX: step 1/1.</text>
</comment>
<dbReference type="GO" id="GO:0005886">
    <property type="term" value="C:plasma membrane"/>
    <property type="evidence" value="ECO:0007669"/>
    <property type="project" value="UniProtKB-SubCell"/>
</dbReference>
<accession>A0A1E5Q3V7</accession>
<keyword evidence="8 14" id="KW-0479">Metal-binding</keyword>
<evidence type="ECO:0000313" key="17">
    <source>
        <dbReference type="Proteomes" id="UP000095347"/>
    </source>
</evidence>
<dbReference type="NCBIfam" id="TIGR00701">
    <property type="entry name" value="protoporphyrinogen oxidase HemJ"/>
    <property type="match status" value="1"/>
</dbReference>
<dbReference type="AlphaFoldDB" id="A0A1E5Q3V7"/>
<comment type="function">
    <text evidence="14 15">Catalyzes the oxidation of protoporphyrinogen IX to protoporphyrin IX.</text>
</comment>
<feature type="binding site" description="axial binding residue" evidence="14">
    <location>
        <position position="14"/>
    </location>
    <ligand>
        <name>heme</name>
        <dbReference type="ChEBI" id="CHEBI:30413"/>
    </ligand>
    <ligandPart>
        <name>Fe</name>
        <dbReference type="ChEBI" id="CHEBI:18248"/>
    </ligandPart>
</feature>
<comment type="subunit">
    <text evidence="14">Homodimer.</text>
</comment>
<proteinExistence type="inferred from homology"/>
<reference evidence="17" key="1">
    <citation type="submission" date="2016-07" db="EMBL/GenBank/DDBJ databases">
        <authorList>
            <person name="Florea S."/>
            <person name="Webb J.S."/>
            <person name="Jaromczyk J."/>
            <person name="Schardl C.L."/>
        </authorList>
    </citation>
    <scope>NUCLEOTIDE SEQUENCE [LARGE SCALE GENOMIC DNA]</scope>
    <source>
        <strain evidence="17">MV-1</strain>
    </source>
</reference>
<feature type="transmembrane region" description="Helical" evidence="14">
    <location>
        <begin position="12"/>
        <end position="34"/>
    </location>
</feature>
<evidence type="ECO:0000256" key="14">
    <source>
        <dbReference type="HAMAP-Rule" id="MF_02239"/>
    </source>
</evidence>
<evidence type="ECO:0000256" key="10">
    <source>
        <dbReference type="ARBA" id="ARBA00023002"/>
    </source>
</evidence>
<evidence type="ECO:0000313" key="16">
    <source>
        <dbReference type="EMBL" id="OEJ64434.1"/>
    </source>
</evidence>
<evidence type="ECO:0000256" key="9">
    <source>
        <dbReference type="ARBA" id="ARBA00022989"/>
    </source>
</evidence>
<organism evidence="16 17">
    <name type="scientific">Magnetovibrio blakemorei</name>
    <dbReference type="NCBI Taxonomy" id="28181"/>
    <lineage>
        <taxon>Bacteria</taxon>
        <taxon>Pseudomonadati</taxon>
        <taxon>Pseudomonadota</taxon>
        <taxon>Alphaproteobacteria</taxon>
        <taxon>Rhodospirillales</taxon>
        <taxon>Magnetovibrionaceae</taxon>
        <taxon>Magnetovibrio</taxon>
    </lineage>
</organism>
<dbReference type="OrthoDB" id="9800824at2"/>
<sequence length="145" mass="17092">MLEGDAYNWVKALHIISVIAWMAGLLYLPRLFVYHCQSQVGSNQSETFKIMERRLLRAIMTPAMMFTWIFGGWMYYSLGAWTEGWAHVKLTLVVLLTISHMFMSRWRKDFERDQNKHPESFFRFANEIPTVLMIAIVIIVIVKPF</sequence>
<dbReference type="GO" id="GO:0046872">
    <property type="term" value="F:metal ion binding"/>
    <property type="evidence" value="ECO:0007669"/>
    <property type="project" value="UniProtKB-UniRule"/>
</dbReference>
<evidence type="ECO:0000256" key="2">
    <source>
        <dbReference type="ARBA" id="ARBA00005073"/>
    </source>
</evidence>
<feature type="transmembrane region" description="Helical" evidence="14">
    <location>
        <begin position="124"/>
        <end position="142"/>
    </location>
</feature>
<dbReference type="Proteomes" id="UP000095347">
    <property type="component" value="Unassembled WGS sequence"/>
</dbReference>
<keyword evidence="9 14" id="KW-1133">Transmembrane helix</keyword>
<evidence type="ECO:0000256" key="7">
    <source>
        <dbReference type="ARBA" id="ARBA00022692"/>
    </source>
</evidence>
<keyword evidence="17" id="KW-1185">Reference proteome</keyword>
<dbReference type="EMBL" id="MCGG01000071">
    <property type="protein sequence ID" value="OEJ64434.1"/>
    <property type="molecule type" value="Genomic_DNA"/>
</dbReference>
<protein>
    <recommendedName>
        <fullName evidence="4 14">Protoporphyrinogen IX oxidase</fullName>
        <shortName evidence="14">PPO</shortName>
        <ecNumber evidence="14 15">1.3.99.-</ecNumber>
    </recommendedName>
</protein>
<dbReference type="InterPro" id="IPR005265">
    <property type="entry name" value="HemJ-like"/>
</dbReference>
<gene>
    <name evidence="16" type="ORF">BEN30_16580</name>
</gene>
<dbReference type="GO" id="GO:0070818">
    <property type="term" value="F:protoporphyrinogen oxidase activity"/>
    <property type="evidence" value="ECO:0007669"/>
    <property type="project" value="UniProtKB-UniRule"/>
</dbReference>
<evidence type="ECO:0000256" key="13">
    <source>
        <dbReference type="ARBA" id="ARBA00048390"/>
    </source>
</evidence>
<keyword evidence="12 14" id="KW-0472">Membrane</keyword>
<evidence type="ECO:0000256" key="8">
    <source>
        <dbReference type="ARBA" id="ARBA00022723"/>
    </source>
</evidence>
<dbReference type="UniPathway" id="UPA00251">
    <property type="reaction ID" value="UER00324"/>
</dbReference>
<keyword evidence="10 14" id="KW-0560">Oxidoreductase</keyword>
<dbReference type="STRING" id="28181.BEN30_16580"/>
<dbReference type="EC" id="1.3.99.-" evidence="14 15"/>
<evidence type="ECO:0000256" key="1">
    <source>
        <dbReference type="ARBA" id="ARBA00004651"/>
    </source>
</evidence>
<keyword evidence="5 14" id="KW-1003">Cell membrane</keyword>
<evidence type="ECO:0000256" key="5">
    <source>
        <dbReference type="ARBA" id="ARBA00022475"/>
    </source>
</evidence>
<feature type="transmembrane region" description="Helical" evidence="14">
    <location>
        <begin position="55"/>
        <end position="78"/>
    </location>
</feature>
<feature type="binding site" description="axial binding residue" evidence="14">
    <location>
        <position position="89"/>
    </location>
    <ligand>
        <name>heme</name>
        <dbReference type="ChEBI" id="CHEBI:30413"/>
    </ligand>
    <ligandPart>
        <name>Fe</name>
        <dbReference type="ChEBI" id="CHEBI:18248"/>
    </ligandPart>
</feature>
<comment type="similarity">
    <text evidence="3 14 15">Belongs to the HemJ family.</text>
</comment>
<comment type="caution">
    <text evidence="16">The sequence shown here is derived from an EMBL/GenBank/DDBJ whole genome shotgun (WGS) entry which is preliminary data.</text>
</comment>
<comment type="subcellular location">
    <subcellularLocation>
        <location evidence="1 14">Cell membrane</location>
        <topology evidence="1 14">Multi-pass membrane protein</topology>
    </subcellularLocation>
</comment>
<evidence type="ECO:0000256" key="12">
    <source>
        <dbReference type="ARBA" id="ARBA00023136"/>
    </source>
</evidence>
<keyword evidence="7 14" id="KW-0812">Transmembrane</keyword>
<dbReference type="HAMAP" id="MF_02239">
    <property type="entry name" value="HemJ"/>
    <property type="match status" value="1"/>
</dbReference>
<comment type="cofactor">
    <cofactor evidence="14 15">
        <name>heme b</name>
        <dbReference type="ChEBI" id="CHEBI:60344"/>
    </cofactor>
    <text evidence="14 15">Binds 1 heme b (iron(II)-protoporphyrin IX) group per subunit.</text>
</comment>
<keyword evidence="11 14" id="KW-0408">Iron</keyword>
<dbReference type="PANTHER" id="PTHR40255:SF1">
    <property type="entry name" value="PROTOPORPHYRINOGEN IX OXIDASE"/>
    <property type="match status" value="1"/>
</dbReference>
<name>A0A1E5Q3V7_9PROT</name>
<keyword evidence="6 14" id="KW-0349">Heme</keyword>
<dbReference type="PANTHER" id="PTHR40255">
    <property type="entry name" value="UPF0093 MEMBRANE PROTEIN SLR1790"/>
    <property type="match status" value="1"/>
</dbReference>
<evidence type="ECO:0000256" key="11">
    <source>
        <dbReference type="ARBA" id="ARBA00023004"/>
    </source>
</evidence>
<dbReference type="GO" id="GO:0006782">
    <property type="term" value="P:protoporphyrinogen IX biosynthetic process"/>
    <property type="evidence" value="ECO:0007669"/>
    <property type="project" value="UniProtKB-UniRule"/>
</dbReference>
<comment type="catalytic activity">
    <reaction evidence="13 14 15">
        <text>protoporphyrinogen IX + 3 A = protoporphyrin IX + 3 AH2</text>
        <dbReference type="Rhea" id="RHEA:62000"/>
        <dbReference type="ChEBI" id="CHEBI:13193"/>
        <dbReference type="ChEBI" id="CHEBI:17499"/>
        <dbReference type="ChEBI" id="CHEBI:57306"/>
        <dbReference type="ChEBI" id="CHEBI:57307"/>
    </reaction>
</comment>
<evidence type="ECO:0000256" key="3">
    <source>
        <dbReference type="ARBA" id="ARBA00006501"/>
    </source>
</evidence>
<dbReference type="PIRSF" id="PIRSF004638">
    <property type="entry name" value="UCP004638"/>
    <property type="match status" value="1"/>
</dbReference>
<feature type="transmembrane region" description="Helical" evidence="14">
    <location>
        <begin position="84"/>
        <end position="103"/>
    </location>
</feature>
<dbReference type="Pfam" id="PF03653">
    <property type="entry name" value="UPF0093"/>
    <property type="match status" value="1"/>
</dbReference>
<evidence type="ECO:0000256" key="15">
    <source>
        <dbReference type="PIRNR" id="PIRNR004638"/>
    </source>
</evidence>
<evidence type="ECO:0000256" key="4">
    <source>
        <dbReference type="ARBA" id="ARBA00017504"/>
    </source>
</evidence>